<feature type="transmembrane region" description="Helical" evidence="1">
    <location>
        <begin position="50"/>
        <end position="70"/>
    </location>
</feature>
<evidence type="ECO:0000256" key="1">
    <source>
        <dbReference type="SAM" id="Phobius"/>
    </source>
</evidence>
<sequence>MSLLAIVGALLVASGVIGLQMAPKMVEVQKERGKMPLDNNAVTDADRERVMRGSSVLITLIGFGLILFSVL</sequence>
<accession>A0AAP2Z4S1</accession>
<keyword evidence="1" id="KW-0472">Membrane</keyword>
<reference evidence="2 3" key="1">
    <citation type="submission" date="2022-09" db="EMBL/GenBank/DDBJ databases">
        <title>Enrichment on poylsaccharides allowed isolation of novel metabolic and taxonomic groups of Haloarchaea.</title>
        <authorList>
            <person name="Sorokin D.Y."/>
            <person name="Elcheninov A.G."/>
            <person name="Khizhniak T.V."/>
            <person name="Kolganova T.V."/>
            <person name="Kublanov I.V."/>
        </authorList>
    </citation>
    <scope>NUCLEOTIDE SEQUENCE [LARGE SCALE GENOMIC DNA]</scope>
    <source>
        <strain evidence="2 3">AArc-curdl1</strain>
    </source>
</reference>
<keyword evidence="1" id="KW-1133">Transmembrane helix</keyword>
<keyword evidence="1" id="KW-0812">Transmembrane</keyword>
<dbReference type="AlphaFoldDB" id="A0AAP2Z4S1"/>
<dbReference type="RefSeq" id="WP_342805138.1">
    <property type="nucleotide sequence ID" value="NZ_JAOPJZ010000001.1"/>
</dbReference>
<organism evidence="2 3">
    <name type="scientific">Natronosalvus hydrolyticus</name>
    <dbReference type="NCBI Taxonomy" id="2979988"/>
    <lineage>
        <taxon>Archaea</taxon>
        <taxon>Methanobacteriati</taxon>
        <taxon>Methanobacteriota</taxon>
        <taxon>Stenosarchaea group</taxon>
        <taxon>Halobacteria</taxon>
        <taxon>Halobacteriales</taxon>
        <taxon>Natrialbaceae</taxon>
        <taxon>Natronosalvus</taxon>
    </lineage>
</organism>
<dbReference type="EMBL" id="JAOPJZ010000001">
    <property type="protein sequence ID" value="MCU4750395.1"/>
    <property type="molecule type" value="Genomic_DNA"/>
</dbReference>
<protein>
    <submittedName>
        <fullName evidence="2">Uncharacterized protein</fullName>
    </submittedName>
</protein>
<gene>
    <name evidence="2" type="ORF">OB919_00120</name>
</gene>
<comment type="caution">
    <text evidence="2">The sequence shown here is derived from an EMBL/GenBank/DDBJ whole genome shotgun (WGS) entry which is preliminary data.</text>
</comment>
<dbReference type="Proteomes" id="UP001321047">
    <property type="component" value="Unassembled WGS sequence"/>
</dbReference>
<evidence type="ECO:0000313" key="2">
    <source>
        <dbReference type="EMBL" id="MCU4750395.1"/>
    </source>
</evidence>
<keyword evidence="3" id="KW-1185">Reference proteome</keyword>
<evidence type="ECO:0000313" key="3">
    <source>
        <dbReference type="Proteomes" id="UP001321047"/>
    </source>
</evidence>
<proteinExistence type="predicted"/>
<name>A0AAP2Z4S1_9EURY</name>